<organism evidence="4 5">
    <name type="scientific">Prymnesium parvum</name>
    <name type="common">Toxic golden alga</name>
    <dbReference type="NCBI Taxonomy" id="97485"/>
    <lineage>
        <taxon>Eukaryota</taxon>
        <taxon>Haptista</taxon>
        <taxon>Haptophyta</taxon>
        <taxon>Prymnesiophyceae</taxon>
        <taxon>Prymnesiales</taxon>
        <taxon>Prymnesiaceae</taxon>
        <taxon>Prymnesium</taxon>
    </lineage>
</organism>
<dbReference type="FunFam" id="1.10.238.10:FF:000527">
    <property type="entry name" value="Calmodulin-3"/>
    <property type="match status" value="1"/>
</dbReference>
<dbReference type="PROSITE" id="PS50222">
    <property type="entry name" value="EF_HAND_2"/>
    <property type="match status" value="2"/>
</dbReference>
<reference evidence="4 5" key="1">
    <citation type="journal article" date="2024" name="Science">
        <title>Giant polyketide synthase enzymes in the biosynthesis of giant marine polyether toxins.</title>
        <authorList>
            <person name="Fallon T.R."/>
            <person name="Shende V.V."/>
            <person name="Wierzbicki I.H."/>
            <person name="Pendleton A.L."/>
            <person name="Watervoot N.F."/>
            <person name="Auber R.P."/>
            <person name="Gonzalez D.J."/>
            <person name="Wisecaver J.H."/>
            <person name="Moore B.S."/>
        </authorList>
    </citation>
    <scope>NUCLEOTIDE SEQUENCE [LARGE SCALE GENOMIC DNA]</scope>
    <source>
        <strain evidence="4 5">12B1</strain>
    </source>
</reference>
<dbReference type="Proteomes" id="UP001515480">
    <property type="component" value="Unassembled WGS sequence"/>
</dbReference>
<keyword evidence="5" id="KW-1185">Reference proteome</keyword>
<dbReference type="EMBL" id="JBGBPQ010000010">
    <property type="protein sequence ID" value="KAL1518574.1"/>
    <property type="molecule type" value="Genomic_DNA"/>
</dbReference>
<dbReference type="InterPro" id="IPR050403">
    <property type="entry name" value="Myosin_RLC"/>
</dbReference>
<dbReference type="AlphaFoldDB" id="A0AB34JD04"/>
<comment type="caution">
    <text evidence="4">The sequence shown here is derived from an EMBL/GenBank/DDBJ whole genome shotgun (WGS) entry which is preliminary data.</text>
</comment>
<evidence type="ECO:0000259" key="3">
    <source>
        <dbReference type="PROSITE" id="PS50222"/>
    </source>
</evidence>
<dbReference type="SUPFAM" id="SSF47473">
    <property type="entry name" value="EF-hand"/>
    <property type="match status" value="1"/>
</dbReference>
<keyword evidence="1" id="KW-0677">Repeat</keyword>
<dbReference type="Pfam" id="PF13499">
    <property type="entry name" value="EF-hand_7"/>
    <property type="match status" value="2"/>
</dbReference>
<protein>
    <recommendedName>
        <fullName evidence="3">EF-hand domain-containing protein</fullName>
    </recommendedName>
</protein>
<sequence>MMVETDDGFREAFNMFDQDNDGFVSQKELKKVMATFGDPLTDEEVQDIMRESNSDGKLISYSAFCKLMGSGFKASVKYDPEEDIKHAFSLFDLDRDGFISPQEMMTALGGLGVPLSAKEVDQLMGEATMTSSRRVSYEVFKQVTQNGFASAS</sequence>
<evidence type="ECO:0000313" key="5">
    <source>
        <dbReference type="Proteomes" id="UP001515480"/>
    </source>
</evidence>
<gene>
    <name evidence="4" type="ORF">AB1Y20_002862</name>
</gene>
<dbReference type="CDD" id="cd00051">
    <property type="entry name" value="EFh"/>
    <property type="match status" value="2"/>
</dbReference>
<evidence type="ECO:0000256" key="2">
    <source>
        <dbReference type="ARBA" id="ARBA00022837"/>
    </source>
</evidence>
<feature type="domain" description="EF-hand" evidence="3">
    <location>
        <begin position="79"/>
        <end position="114"/>
    </location>
</feature>
<dbReference type="Gene3D" id="1.10.238.10">
    <property type="entry name" value="EF-hand"/>
    <property type="match status" value="2"/>
</dbReference>
<dbReference type="GO" id="GO:0005509">
    <property type="term" value="F:calcium ion binding"/>
    <property type="evidence" value="ECO:0007669"/>
    <property type="project" value="InterPro"/>
</dbReference>
<dbReference type="InterPro" id="IPR018247">
    <property type="entry name" value="EF_Hand_1_Ca_BS"/>
</dbReference>
<feature type="domain" description="EF-hand" evidence="3">
    <location>
        <begin position="4"/>
        <end position="39"/>
    </location>
</feature>
<name>A0AB34JD04_PRYPA</name>
<dbReference type="SMART" id="SM00054">
    <property type="entry name" value="EFh"/>
    <property type="match status" value="2"/>
</dbReference>
<proteinExistence type="predicted"/>
<dbReference type="InterPro" id="IPR002048">
    <property type="entry name" value="EF_hand_dom"/>
</dbReference>
<dbReference type="InterPro" id="IPR011992">
    <property type="entry name" value="EF-hand-dom_pair"/>
</dbReference>
<evidence type="ECO:0000256" key="1">
    <source>
        <dbReference type="ARBA" id="ARBA00022737"/>
    </source>
</evidence>
<accession>A0AB34JD04</accession>
<evidence type="ECO:0000313" key="4">
    <source>
        <dbReference type="EMBL" id="KAL1518574.1"/>
    </source>
</evidence>
<keyword evidence="2" id="KW-0106">Calcium</keyword>
<dbReference type="PROSITE" id="PS00018">
    <property type="entry name" value="EF_HAND_1"/>
    <property type="match status" value="2"/>
</dbReference>
<dbReference type="PANTHER" id="PTHR23049">
    <property type="entry name" value="MYOSIN REGULATORY LIGHT CHAIN 2"/>
    <property type="match status" value="1"/>
</dbReference>